<protein>
    <submittedName>
        <fullName evidence="1">Uncharacterized protein</fullName>
    </submittedName>
</protein>
<name>A0ACC4E2B4_PURLI</name>
<dbReference type="EMBL" id="JBGNUJ010000003">
    <property type="protein sequence ID" value="KAL3962761.1"/>
    <property type="molecule type" value="Genomic_DNA"/>
</dbReference>
<gene>
    <name evidence="1" type="ORF">ACCO45_004284</name>
</gene>
<sequence>MRHHRSRRLSSAIGTPSCRTSDLPVLDTHHTSKDGLPGPDRTVPLPISRSYDAGFRLPSWGSANPTCPSATDFRLRLLDFRFTTLFIPVTLQHWRHLRRRLFHILAYFDDTSTQGIAVQSPSDYARWLYFCSNLLLDFCFNLLLLDSRCFVSSPAPRPPYTWLLAGGRLDLCRLERGPDFPRSTPLLRTALRPLAPADTNYAPEPAVDFDSAPPSPRPPQRRHTLDIPGPSSLSSRRRPLSTTSARKDLAVRFREPSMDSAHTPLASEDEESVAGSELSDSTDASIRRVKRKRVPRRSTRFALAHPAPQLRTKQRMLVQIRPRVLLQLQEPHRRDPHHPAVGEAVPRMLGARPELAQDDVLVVRSDDYEPSSPASQSQSQSQPKRASRDLDNKDVVAVIGAASQDSNNSAEIVLEDGSTWLANLMANGSYEFTHVDEHGLTCTARWVRRAVTSKRNSAASVGATTPTSTTPHAPDYKWTFSIIDPSSKRHPIMGSLTSESIEIYDTYTTLSTSSGRYPPSRSFSAEARGGHWDQAPHPTPRKEERATAKVTREQKRLMLATATWISLHKQGWPASANPKFARSASYCRSASTGSPSRRQSYPVYSADTDSRATSPVSSTAQHPETRAERSGGSPSPSRPSNTPARAMSTGRAFMTRRNGRVAHEDNRMSGTSQHSTEKSKADDDEEPRCRPKVRPWLHRLFHRKKRPTKDEELAKYKLDG</sequence>
<organism evidence="1 2">
    <name type="scientific">Purpureocillium lilacinum</name>
    <name type="common">Paecilomyces lilacinus</name>
    <dbReference type="NCBI Taxonomy" id="33203"/>
    <lineage>
        <taxon>Eukaryota</taxon>
        <taxon>Fungi</taxon>
        <taxon>Dikarya</taxon>
        <taxon>Ascomycota</taxon>
        <taxon>Pezizomycotina</taxon>
        <taxon>Sordariomycetes</taxon>
        <taxon>Hypocreomycetidae</taxon>
        <taxon>Hypocreales</taxon>
        <taxon>Ophiocordycipitaceae</taxon>
        <taxon>Purpureocillium</taxon>
    </lineage>
</organism>
<reference evidence="1" key="1">
    <citation type="submission" date="2024-12" db="EMBL/GenBank/DDBJ databases">
        <title>Comparative genomics and development of molecular markers within Purpureocillium lilacinum and among Purpureocillium species.</title>
        <authorList>
            <person name="Yeh Z.-Y."/>
            <person name="Ni N.-T."/>
            <person name="Lo P.-H."/>
            <person name="Mushyakhwo K."/>
            <person name="Lin C.-F."/>
            <person name="Nai Y.-S."/>
        </authorList>
    </citation>
    <scope>NUCLEOTIDE SEQUENCE</scope>
    <source>
        <strain evidence="1">NCHU-NPUST-175</strain>
    </source>
</reference>
<accession>A0ACC4E2B4</accession>
<dbReference type="Proteomes" id="UP001638806">
    <property type="component" value="Unassembled WGS sequence"/>
</dbReference>
<comment type="caution">
    <text evidence="1">The sequence shown here is derived from an EMBL/GenBank/DDBJ whole genome shotgun (WGS) entry which is preliminary data.</text>
</comment>
<keyword evidence="2" id="KW-1185">Reference proteome</keyword>
<proteinExistence type="predicted"/>
<evidence type="ECO:0000313" key="1">
    <source>
        <dbReference type="EMBL" id="KAL3962761.1"/>
    </source>
</evidence>
<evidence type="ECO:0000313" key="2">
    <source>
        <dbReference type="Proteomes" id="UP001638806"/>
    </source>
</evidence>